<keyword evidence="4" id="KW-1185">Reference proteome</keyword>
<feature type="transmembrane region" description="Helical" evidence="1">
    <location>
        <begin position="41"/>
        <end position="65"/>
    </location>
</feature>
<evidence type="ECO:0000313" key="4">
    <source>
        <dbReference type="Proteomes" id="UP000199126"/>
    </source>
</evidence>
<dbReference type="InterPro" id="IPR003675">
    <property type="entry name" value="Rce1/LyrA-like_dom"/>
</dbReference>
<dbReference type="EMBL" id="FODV01000011">
    <property type="protein sequence ID" value="SEP03735.1"/>
    <property type="molecule type" value="Genomic_DNA"/>
</dbReference>
<keyword evidence="1" id="KW-1133">Transmembrane helix</keyword>
<gene>
    <name evidence="3" type="ORF">SAMN04487948_111111</name>
</gene>
<proteinExistence type="predicted"/>
<sequence length="295" mass="31626">MASRIGDWIRNHRIASFFLLAYAISWGLDASVLLLGMEPSWTRWIISGFLSALGPAIAAGVVLSVSGDSLRDWLGRVLRWRVHPKWYAAAIGVPVIVALGSGAVLQLVGGPVDFASFAFDPITLGIGILLGTTIGGGQEELGWRGFAQPELQEQYGGLWAAVIIGVLWGGWHLPLFFDPTAIHSQWPLSSQIAYFAGIIAFSILIAWVYNGSGGSILLAMLMHGTENAAGGLVPLNLDRAIVEGVPDWVALAPMNVSHAVLMWLLALVVISVTGAGLLARRERRERRRSSATRGA</sequence>
<feature type="transmembrane region" description="Helical" evidence="1">
    <location>
        <begin position="86"/>
        <end position="108"/>
    </location>
</feature>
<dbReference type="Proteomes" id="UP000199126">
    <property type="component" value="Unassembled WGS sequence"/>
</dbReference>
<keyword evidence="3" id="KW-0645">Protease</keyword>
<keyword evidence="1" id="KW-0812">Transmembrane</keyword>
<dbReference type="PANTHER" id="PTHR35797:SF1">
    <property type="entry name" value="PROTEASE"/>
    <property type="match status" value="1"/>
</dbReference>
<feature type="transmembrane region" description="Helical" evidence="1">
    <location>
        <begin position="155"/>
        <end position="171"/>
    </location>
</feature>
<dbReference type="RefSeq" id="WP_089826308.1">
    <property type="nucleotide sequence ID" value="NZ_FODV01000011.1"/>
</dbReference>
<dbReference type="PANTHER" id="PTHR35797">
    <property type="entry name" value="PROTEASE-RELATED"/>
    <property type="match status" value="1"/>
</dbReference>
<dbReference type="GO" id="GO:0080120">
    <property type="term" value="P:CAAX-box protein maturation"/>
    <property type="evidence" value="ECO:0007669"/>
    <property type="project" value="UniProtKB-ARBA"/>
</dbReference>
<keyword evidence="3" id="KW-0378">Hydrolase</keyword>
<dbReference type="OrthoDB" id="28575at2157"/>
<accession>A0A1H8UKN5</accession>
<organism evidence="3 4">
    <name type="scientific">Halogranum amylolyticum</name>
    <dbReference type="NCBI Taxonomy" id="660520"/>
    <lineage>
        <taxon>Archaea</taxon>
        <taxon>Methanobacteriati</taxon>
        <taxon>Methanobacteriota</taxon>
        <taxon>Stenosarchaea group</taxon>
        <taxon>Halobacteria</taxon>
        <taxon>Halobacteriales</taxon>
        <taxon>Haloferacaceae</taxon>
    </lineage>
</organism>
<dbReference type="Pfam" id="PF02517">
    <property type="entry name" value="Rce1-like"/>
    <property type="match status" value="1"/>
</dbReference>
<dbReference type="InterPro" id="IPR042150">
    <property type="entry name" value="MmRce1-like"/>
</dbReference>
<evidence type="ECO:0000259" key="2">
    <source>
        <dbReference type="Pfam" id="PF02517"/>
    </source>
</evidence>
<dbReference type="GO" id="GO:0006508">
    <property type="term" value="P:proteolysis"/>
    <property type="evidence" value="ECO:0007669"/>
    <property type="project" value="UniProtKB-KW"/>
</dbReference>
<feature type="domain" description="CAAX prenyl protease 2/Lysostaphin resistance protein A-like" evidence="2">
    <location>
        <begin position="127"/>
        <end position="228"/>
    </location>
</feature>
<evidence type="ECO:0000313" key="3">
    <source>
        <dbReference type="EMBL" id="SEP03735.1"/>
    </source>
</evidence>
<name>A0A1H8UKN5_9EURY</name>
<dbReference type="GO" id="GO:0004175">
    <property type="term" value="F:endopeptidase activity"/>
    <property type="evidence" value="ECO:0007669"/>
    <property type="project" value="UniProtKB-ARBA"/>
</dbReference>
<feature type="transmembrane region" description="Helical" evidence="1">
    <location>
        <begin position="14"/>
        <end position="35"/>
    </location>
</feature>
<evidence type="ECO:0000256" key="1">
    <source>
        <dbReference type="SAM" id="Phobius"/>
    </source>
</evidence>
<feature type="transmembrane region" description="Helical" evidence="1">
    <location>
        <begin position="191"/>
        <end position="209"/>
    </location>
</feature>
<feature type="transmembrane region" description="Helical" evidence="1">
    <location>
        <begin position="257"/>
        <end position="279"/>
    </location>
</feature>
<reference evidence="4" key="1">
    <citation type="submission" date="2016-10" db="EMBL/GenBank/DDBJ databases">
        <authorList>
            <person name="Varghese N."/>
            <person name="Submissions S."/>
        </authorList>
    </citation>
    <scope>NUCLEOTIDE SEQUENCE [LARGE SCALE GENOMIC DNA]</scope>
    <source>
        <strain evidence="4">CGMCC 1.10121</strain>
    </source>
</reference>
<protein>
    <submittedName>
        <fullName evidence="3">Membrane protease YdiL, CAAX protease family</fullName>
    </submittedName>
</protein>
<keyword evidence="1" id="KW-0472">Membrane</keyword>
<dbReference type="AlphaFoldDB" id="A0A1H8UKN5"/>